<feature type="region of interest" description="Disordered" evidence="1">
    <location>
        <begin position="44"/>
        <end position="64"/>
    </location>
</feature>
<evidence type="ECO:0000313" key="4">
    <source>
        <dbReference type="Proteomes" id="UP000386466"/>
    </source>
</evidence>
<organism evidence="3 4">
    <name type="scientific">Lynx pardinus</name>
    <name type="common">Iberian lynx</name>
    <name type="synonym">Felis pardina</name>
    <dbReference type="NCBI Taxonomy" id="191816"/>
    <lineage>
        <taxon>Eukaryota</taxon>
        <taxon>Metazoa</taxon>
        <taxon>Chordata</taxon>
        <taxon>Craniata</taxon>
        <taxon>Vertebrata</taxon>
        <taxon>Euteleostomi</taxon>
        <taxon>Mammalia</taxon>
        <taxon>Eutheria</taxon>
        <taxon>Laurasiatheria</taxon>
        <taxon>Carnivora</taxon>
        <taxon>Feliformia</taxon>
        <taxon>Felidae</taxon>
        <taxon>Felinae</taxon>
        <taxon>Lynx</taxon>
    </lineage>
</organism>
<accession>A0A485N5M2</accession>
<keyword evidence="2" id="KW-1133">Transmembrane helix</keyword>
<protein>
    <submittedName>
        <fullName evidence="3">Uncharacterized protein</fullName>
    </submittedName>
</protein>
<evidence type="ECO:0000256" key="1">
    <source>
        <dbReference type="SAM" id="MobiDB-lite"/>
    </source>
</evidence>
<dbReference type="EMBL" id="CAAGRJ010010044">
    <property type="protein sequence ID" value="VFV27524.1"/>
    <property type="molecule type" value="Genomic_DNA"/>
</dbReference>
<reference evidence="3 4" key="1">
    <citation type="submission" date="2019-01" db="EMBL/GenBank/DDBJ databases">
        <authorList>
            <person name="Alioto T."/>
            <person name="Alioto T."/>
        </authorList>
    </citation>
    <scope>NUCLEOTIDE SEQUENCE [LARGE SCALE GENOMIC DNA]</scope>
</reference>
<evidence type="ECO:0000313" key="3">
    <source>
        <dbReference type="EMBL" id="VFV27524.1"/>
    </source>
</evidence>
<keyword evidence="4" id="KW-1185">Reference proteome</keyword>
<feature type="transmembrane region" description="Helical" evidence="2">
    <location>
        <begin position="25"/>
        <end position="44"/>
    </location>
</feature>
<sequence>QDLVKSWVSCQAHTQTSRVHIMKGLFLQLLILYGLVISPVAGSLKDKTKTTTKPPKYKISTENYAPNPWPEVTIYPITIPESQEQTPEGHQNNTA</sequence>
<keyword evidence="2" id="KW-0812">Transmembrane</keyword>
<dbReference type="Proteomes" id="UP000386466">
    <property type="component" value="Unassembled WGS sequence"/>
</dbReference>
<gene>
    <name evidence="3" type="ORF">LYPA_23C003040</name>
</gene>
<keyword evidence="2" id="KW-0472">Membrane</keyword>
<name>A0A485N5M2_LYNPA</name>
<proteinExistence type="predicted"/>
<feature type="non-terminal residue" evidence="3">
    <location>
        <position position="1"/>
    </location>
</feature>
<dbReference type="AlphaFoldDB" id="A0A485N5M2"/>
<evidence type="ECO:0000256" key="2">
    <source>
        <dbReference type="SAM" id="Phobius"/>
    </source>
</evidence>